<dbReference type="CDD" id="cd00037">
    <property type="entry name" value="CLECT"/>
    <property type="match status" value="1"/>
</dbReference>
<dbReference type="GeneID" id="111136741"/>
<sequence length="171" mass="19754">MIMYSQRWIHSYILLTNFGLYLSCCPDGWVKGSYSCYYPSNELATWMVASAKCSLMSSHLVVVDNADENLFLVGMIKEYFRAYVRNFWLDGNDLERKGHYVWSSTRQPMSYRNWNSLEPSGGSEDCVEMLTHEFADIHTRGKWNDRSCSHANHYICEISLSRGSPSFDVIG</sequence>
<evidence type="ECO:0000313" key="4">
    <source>
        <dbReference type="RefSeq" id="XP_022343541.1"/>
    </source>
</evidence>
<dbReference type="Proteomes" id="UP000694844">
    <property type="component" value="Chromosome 5"/>
</dbReference>
<keyword evidence="1" id="KW-0732">Signal</keyword>
<dbReference type="InterPro" id="IPR001304">
    <property type="entry name" value="C-type_lectin-like"/>
</dbReference>
<accession>A0A8B8EUA2</accession>
<dbReference type="Pfam" id="PF00059">
    <property type="entry name" value="Lectin_C"/>
    <property type="match status" value="1"/>
</dbReference>
<organism evidence="3 4">
    <name type="scientific">Crassostrea virginica</name>
    <name type="common">Eastern oyster</name>
    <dbReference type="NCBI Taxonomy" id="6565"/>
    <lineage>
        <taxon>Eukaryota</taxon>
        <taxon>Metazoa</taxon>
        <taxon>Spiralia</taxon>
        <taxon>Lophotrochozoa</taxon>
        <taxon>Mollusca</taxon>
        <taxon>Bivalvia</taxon>
        <taxon>Autobranchia</taxon>
        <taxon>Pteriomorphia</taxon>
        <taxon>Ostreida</taxon>
        <taxon>Ostreoidea</taxon>
        <taxon>Ostreidae</taxon>
        <taxon>Crassostrea</taxon>
    </lineage>
</organism>
<evidence type="ECO:0000313" key="3">
    <source>
        <dbReference type="Proteomes" id="UP000694844"/>
    </source>
</evidence>
<dbReference type="InterPro" id="IPR050111">
    <property type="entry name" value="C-type_lectin/snaclec_domain"/>
</dbReference>
<dbReference type="InterPro" id="IPR016187">
    <property type="entry name" value="CTDL_fold"/>
</dbReference>
<evidence type="ECO:0000256" key="1">
    <source>
        <dbReference type="SAM" id="SignalP"/>
    </source>
</evidence>
<keyword evidence="3" id="KW-1185">Reference proteome</keyword>
<feature type="domain" description="C-type lectin" evidence="2">
    <location>
        <begin position="36"/>
        <end position="157"/>
    </location>
</feature>
<dbReference type="PROSITE" id="PS50041">
    <property type="entry name" value="C_TYPE_LECTIN_2"/>
    <property type="match status" value="1"/>
</dbReference>
<dbReference type="KEGG" id="cvn:111136741"/>
<feature type="chain" id="PRO_5034842735" evidence="1">
    <location>
        <begin position="24"/>
        <end position="171"/>
    </location>
</feature>
<proteinExistence type="predicted"/>
<feature type="signal peptide" evidence="1">
    <location>
        <begin position="1"/>
        <end position="23"/>
    </location>
</feature>
<dbReference type="SMART" id="SM00034">
    <property type="entry name" value="CLECT"/>
    <property type="match status" value="1"/>
</dbReference>
<evidence type="ECO:0000259" key="2">
    <source>
        <dbReference type="PROSITE" id="PS50041"/>
    </source>
</evidence>
<dbReference type="RefSeq" id="XP_022343541.1">
    <property type="nucleotide sequence ID" value="XM_022487833.1"/>
</dbReference>
<dbReference type="AlphaFoldDB" id="A0A8B8EUA2"/>
<dbReference type="PANTHER" id="PTHR22803">
    <property type="entry name" value="MANNOSE, PHOSPHOLIPASE, LECTIN RECEPTOR RELATED"/>
    <property type="match status" value="1"/>
</dbReference>
<dbReference type="InterPro" id="IPR016186">
    <property type="entry name" value="C-type_lectin-like/link_sf"/>
</dbReference>
<dbReference type="OrthoDB" id="6125753at2759"/>
<reference evidence="4" key="1">
    <citation type="submission" date="2025-08" db="UniProtKB">
        <authorList>
            <consortium name="RefSeq"/>
        </authorList>
    </citation>
    <scope>IDENTIFICATION</scope>
    <source>
        <tissue evidence="4">Whole sample</tissue>
    </source>
</reference>
<dbReference type="SUPFAM" id="SSF56436">
    <property type="entry name" value="C-type lectin-like"/>
    <property type="match status" value="1"/>
</dbReference>
<name>A0A8B8EUA2_CRAVI</name>
<protein>
    <submittedName>
        <fullName evidence="4">Perlucin-like</fullName>
    </submittedName>
</protein>
<dbReference type="Gene3D" id="3.10.100.10">
    <property type="entry name" value="Mannose-Binding Protein A, subunit A"/>
    <property type="match status" value="1"/>
</dbReference>
<gene>
    <name evidence="4" type="primary">LOC111136741</name>
</gene>